<dbReference type="InterPro" id="IPR040676">
    <property type="entry name" value="DUF5641"/>
</dbReference>
<dbReference type="EnsemblMetazoa" id="AALFPA23_001481.R38644">
    <property type="protein sequence ID" value="AALFPA23_001481.P38644"/>
    <property type="gene ID" value="AALFPA23_001481"/>
</dbReference>
<dbReference type="Pfam" id="PF18701">
    <property type="entry name" value="DUF5641"/>
    <property type="match status" value="1"/>
</dbReference>
<evidence type="ECO:0000259" key="1">
    <source>
        <dbReference type="PROSITE" id="PS50994"/>
    </source>
</evidence>
<evidence type="ECO:0000313" key="2">
    <source>
        <dbReference type="EnsemblMetazoa" id="AALFPA23_001481.P38644"/>
    </source>
</evidence>
<dbReference type="GeneID" id="134290217"/>
<dbReference type="InterPro" id="IPR001584">
    <property type="entry name" value="Integrase_cat-core"/>
</dbReference>
<evidence type="ECO:0000313" key="3">
    <source>
        <dbReference type="Proteomes" id="UP000069940"/>
    </source>
</evidence>
<organism evidence="2 3">
    <name type="scientific">Aedes albopictus</name>
    <name type="common">Asian tiger mosquito</name>
    <name type="synonym">Stegomyia albopicta</name>
    <dbReference type="NCBI Taxonomy" id="7160"/>
    <lineage>
        <taxon>Eukaryota</taxon>
        <taxon>Metazoa</taxon>
        <taxon>Ecdysozoa</taxon>
        <taxon>Arthropoda</taxon>
        <taxon>Hexapoda</taxon>
        <taxon>Insecta</taxon>
        <taxon>Pterygota</taxon>
        <taxon>Neoptera</taxon>
        <taxon>Endopterygota</taxon>
        <taxon>Diptera</taxon>
        <taxon>Nematocera</taxon>
        <taxon>Culicoidea</taxon>
        <taxon>Culicidae</taxon>
        <taxon>Culicinae</taxon>
        <taxon>Aedini</taxon>
        <taxon>Aedes</taxon>
        <taxon>Stegomyia</taxon>
    </lineage>
</organism>
<dbReference type="Gene3D" id="3.30.420.10">
    <property type="entry name" value="Ribonuclease H-like superfamily/Ribonuclease H"/>
    <property type="match status" value="1"/>
</dbReference>
<feature type="domain" description="Integrase catalytic" evidence="1">
    <location>
        <begin position="144"/>
        <end position="329"/>
    </location>
</feature>
<dbReference type="InterPro" id="IPR036397">
    <property type="entry name" value="RNaseH_sf"/>
</dbReference>
<dbReference type="PANTHER" id="PTHR47331">
    <property type="entry name" value="PHD-TYPE DOMAIN-CONTAINING PROTEIN"/>
    <property type="match status" value="1"/>
</dbReference>
<sequence length="466" mass="53481">MAQAEHYPDELAILKRNVDAEPEQRKALGTSSAIAKLPPQLDEHGVIRFDSRIAAADYVSYDTKYPIIMPRQDPITKLLLDWYHRKYRHANNETIVNEVRQRFYIPKLRVEVRSATRRCQWCRVYKVKPMAPKMAQLPRIRITPFLRPFTFVGIDYFGPYFVKVGRSSVKRWVALFTCLTVRAIHMELVYGLTTDSCKKAIRRFIARRGAPQEIYTDNGTNFVGASRELQNELRVINTTMSSAFTDANTKWRFNPPAAPHMGGCWERMVRSVKAAMGSLPTIRKLDDEEYLTLLAEVEHMINSRPLTFVPLDDEQQESLTPNHFLMLNSSGIRQAVKAPTDAKNALKTGWNLVQHMLDIFWRRWIAEYLPVIARRGKWFQDVPSIKQGMLVIIADEGNRNEWMRGRVVRTYPGRDGVVRKADVETPSGVLSRSVHKLAVLDVAQNGDAEENLRRHGGGGCCWQPCR</sequence>
<reference evidence="3" key="1">
    <citation type="journal article" date="2015" name="Proc. Natl. Acad. Sci. U.S.A.">
        <title>Genome sequence of the Asian Tiger mosquito, Aedes albopictus, reveals insights into its biology, genetics, and evolution.</title>
        <authorList>
            <person name="Chen X.G."/>
            <person name="Jiang X."/>
            <person name="Gu J."/>
            <person name="Xu M."/>
            <person name="Wu Y."/>
            <person name="Deng Y."/>
            <person name="Zhang C."/>
            <person name="Bonizzoni M."/>
            <person name="Dermauw W."/>
            <person name="Vontas J."/>
            <person name="Armbruster P."/>
            <person name="Huang X."/>
            <person name="Yang Y."/>
            <person name="Zhang H."/>
            <person name="He W."/>
            <person name="Peng H."/>
            <person name="Liu Y."/>
            <person name="Wu K."/>
            <person name="Chen J."/>
            <person name="Lirakis M."/>
            <person name="Topalis P."/>
            <person name="Van Leeuwen T."/>
            <person name="Hall A.B."/>
            <person name="Jiang X."/>
            <person name="Thorpe C."/>
            <person name="Mueller R.L."/>
            <person name="Sun C."/>
            <person name="Waterhouse R.M."/>
            <person name="Yan G."/>
            <person name="Tu Z.J."/>
            <person name="Fang X."/>
            <person name="James A.A."/>
        </authorList>
    </citation>
    <scope>NUCLEOTIDE SEQUENCE [LARGE SCALE GENOMIC DNA]</scope>
    <source>
        <strain evidence="3">Foshan</strain>
    </source>
</reference>
<dbReference type="Proteomes" id="UP000069940">
    <property type="component" value="Unassembled WGS sequence"/>
</dbReference>
<reference evidence="2" key="2">
    <citation type="submission" date="2025-05" db="UniProtKB">
        <authorList>
            <consortium name="EnsemblMetazoa"/>
        </authorList>
    </citation>
    <scope>IDENTIFICATION</scope>
    <source>
        <strain evidence="2">Foshan</strain>
    </source>
</reference>
<dbReference type="RefSeq" id="XP_062713271.1">
    <property type="nucleotide sequence ID" value="XM_062857287.1"/>
</dbReference>
<keyword evidence="3" id="KW-1185">Reference proteome</keyword>
<dbReference type="SUPFAM" id="SSF53098">
    <property type="entry name" value="Ribonuclease H-like"/>
    <property type="match status" value="1"/>
</dbReference>
<dbReference type="InterPro" id="IPR012337">
    <property type="entry name" value="RNaseH-like_sf"/>
</dbReference>
<dbReference type="InterPro" id="IPR041588">
    <property type="entry name" value="Integrase_H2C2"/>
</dbReference>
<accession>A0ABM1XP35</accession>
<proteinExistence type="predicted"/>
<name>A0ABM1XP35_AEDAL</name>
<dbReference type="Pfam" id="PF17921">
    <property type="entry name" value="Integrase_H2C2"/>
    <property type="match status" value="1"/>
</dbReference>
<dbReference type="PROSITE" id="PS50994">
    <property type="entry name" value="INTEGRASE"/>
    <property type="match status" value="1"/>
</dbReference>
<protein>
    <recommendedName>
        <fullName evidence="1">Integrase catalytic domain-containing protein</fullName>
    </recommendedName>
</protein>